<feature type="signal peptide" evidence="2">
    <location>
        <begin position="1"/>
        <end position="17"/>
    </location>
</feature>
<evidence type="ECO:0000313" key="3">
    <source>
        <dbReference type="EMBL" id="MED6151438.1"/>
    </source>
</evidence>
<dbReference type="Pfam" id="PF07466">
    <property type="entry name" value="DUF1517"/>
    <property type="match status" value="2"/>
</dbReference>
<dbReference type="PANTHER" id="PTHR33975:SF8">
    <property type="match status" value="1"/>
</dbReference>
<sequence length="269" mass="29782">MALLLLSIVVFIKISNNHNYLATASSSGGVMGGSFFDDSHSSSSASFAYDHDQPHHQHYYDSSQPSLDDQQEGGRKNDDDGGVISFFLISMFGLVLVGFCKHRNGNAISVLKVQVAMLGGKKGSSIQRDLTRIAKASDTSSPEGVDLKLSREEGEKCYTQLSHEERAKFDKETLVNFNGKEKISARSQGANNALKNDDEYKMLDEKKGKEEPEEEKQLLINGFGNEYIVAGEVLWTPQKDDETLSEDELIEDYPQLAKAMGNFLAKKKE</sequence>
<dbReference type="PANTHER" id="PTHR33975">
    <property type="entry name" value="MYELIN-ASSOCIATED OLIGODENDROCYTE BASIC PROTEIN"/>
    <property type="match status" value="1"/>
</dbReference>
<proteinExistence type="predicted"/>
<dbReference type="Proteomes" id="UP001341840">
    <property type="component" value="Unassembled WGS sequence"/>
</dbReference>
<evidence type="ECO:0000256" key="1">
    <source>
        <dbReference type="SAM" id="MobiDB-lite"/>
    </source>
</evidence>
<dbReference type="EMBL" id="JASCZI010091891">
    <property type="protein sequence ID" value="MED6151438.1"/>
    <property type="molecule type" value="Genomic_DNA"/>
</dbReference>
<gene>
    <name evidence="3" type="ORF">PIB30_082501</name>
</gene>
<feature type="chain" id="PRO_5046905910" evidence="2">
    <location>
        <begin position="18"/>
        <end position="269"/>
    </location>
</feature>
<evidence type="ECO:0000256" key="2">
    <source>
        <dbReference type="SAM" id="SignalP"/>
    </source>
</evidence>
<organism evidence="3 4">
    <name type="scientific">Stylosanthes scabra</name>
    <dbReference type="NCBI Taxonomy" id="79078"/>
    <lineage>
        <taxon>Eukaryota</taxon>
        <taxon>Viridiplantae</taxon>
        <taxon>Streptophyta</taxon>
        <taxon>Embryophyta</taxon>
        <taxon>Tracheophyta</taxon>
        <taxon>Spermatophyta</taxon>
        <taxon>Magnoliopsida</taxon>
        <taxon>eudicotyledons</taxon>
        <taxon>Gunneridae</taxon>
        <taxon>Pentapetalae</taxon>
        <taxon>rosids</taxon>
        <taxon>fabids</taxon>
        <taxon>Fabales</taxon>
        <taxon>Fabaceae</taxon>
        <taxon>Papilionoideae</taxon>
        <taxon>50 kb inversion clade</taxon>
        <taxon>dalbergioids sensu lato</taxon>
        <taxon>Dalbergieae</taxon>
        <taxon>Pterocarpus clade</taxon>
        <taxon>Stylosanthes</taxon>
    </lineage>
</organism>
<feature type="region of interest" description="Disordered" evidence="1">
    <location>
        <begin position="56"/>
        <end position="76"/>
    </location>
</feature>
<accession>A0ABU6TUU7</accession>
<dbReference type="InterPro" id="IPR010903">
    <property type="entry name" value="DUF1517"/>
</dbReference>
<name>A0ABU6TUU7_9FABA</name>
<comment type="caution">
    <text evidence="3">The sequence shown here is derived from an EMBL/GenBank/DDBJ whole genome shotgun (WGS) entry which is preliminary data.</text>
</comment>
<keyword evidence="2" id="KW-0732">Signal</keyword>
<reference evidence="3 4" key="1">
    <citation type="journal article" date="2023" name="Plants (Basel)">
        <title>Bridging the Gap: Combining Genomics and Transcriptomics Approaches to Understand Stylosanthes scabra, an Orphan Legume from the Brazilian Caatinga.</title>
        <authorList>
            <person name="Ferreira-Neto J.R.C."/>
            <person name="da Silva M.D."/>
            <person name="Binneck E."/>
            <person name="de Melo N.F."/>
            <person name="da Silva R.H."/>
            <person name="de Melo A.L.T.M."/>
            <person name="Pandolfi V."/>
            <person name="Bustamante F.O."/>
            <person name="Brasileiro-Vidal A.C."/>
            <person name="Benko-Iseppon A.M."/>
        </authorList>
    </citation>
    <scope>NUCLEOTIDE SEQUENCE [LARGE SCALE GENOMIC DNA]</scope>
    <source>
        <tissue evidence="3">Leaves</tissue>
    </source>
</reference>
<protein>
    <submittedName>
        <fullName evidence="3">Uncharacterized protein</fullName>
    </submittedName>
</protein>
<keyword evidence="4" id="KW-1185">Reference proteome</keyword>
<evidence type="ECO:0000313" key="4">
    <source>
        <dbReference type="Proteomes" id="UP001341840"/>
    </source>
</evidence>
<dbReference type="InterPro" id="IPR053023">
    <property type="entry name" value="FLAP_modulator"/>
</dbReference>